<dbReference type="Proteomes" id="UP001304243">
    <property type="component" value="Unassembled WGS sequence"/>
</dbReference>
<proteinExistence type="predicted"/>
<sequence>MATKHKATEVNNTNNGPSIEKEAFVANDANQTSASDVEESSAKQASASTKKVKELQVYAPNRNFQKRRKLLIKKAMSLLRRTRNDLLITVNFVLEDVDELIANYPTTELEGKQIEIMQVCYAFSVHCLASKEQKSLNAAAFHHKQLMKTIRPHQHRFLAKQWNKTYLLIDYQPPSAVVKMFFKSWNNAKDHIWDACLVSFLAFFSLADQRWLATAKEFHRLENM</sequence>
<evidence type="ECO:0000256" key="1">
    <source>
        <dbReference type="SAM" id="MobiDB-lite"/>
    </source>
</evidence>
<accession>A0AAN7DG43</accession>
<organism evidence="2 3">
    <name type="scientific">Mucor velutinosus</name>
    <dbReference type="NCBI Taxonomy" id="708070"/>
    <lineage>
        <taxon>Eukaryota</taxon>
        <taxon>Fungi</taxon>
        <taxon>Fungi incertae sedis</taxon>
        <taxon>Mucoromycota</taxon>
        <taxon>Mucoromycotina</taxon>
        <taxon>Mucoromycetes</taxon>
        <taxon>Mucorales</taxon>
        <taxon>Mucorineae</taxon>
        <taxon>Mucoraceae</taxon>
        <taxon>Mucor</taxon>
    </lineage>
</organism>
<evidence type="ECO:0000313" key="2">
    <source>
        <dbReference type="EMBL" id="KAK4515969.1"/>
    </source>
</evidence>
<protein>
    <submittedName>
        <fullName evidence="2">Uncharacterized protein</fullName>
    </submittedName>
</protein>
<reference evidence="2 3" key="1">
    <citation type="submission" date="2022-11" db="EMBL/GenBank/DDBJ databases">
        <title>Mucor velutinosus strain NIH1002 WGS.</title>
        <authorList>
            <person name="Subramanian P."/>
            <person name="Mullikin J.C."/>
            <person name="Segre J.A."/>
            <person name="Zelazny A.M."/>
        </authorList>
    </citation>
    <scope>NUCLEOTIDE SEQUENCE [LARGE SCALE GENOMIC DNA]</scope>
    <source>
        <strain evidence="2 3">NIH1002</strain>
    </source>
</reference>
<dbReference type="GeneID" id="89954615"/>
<dbReference type="RefSeq" id="XP_064682635.1">
    <property type="nucleotide sequence ID" value="XM_064830133.1"/>
</dbReference>
<evidence type="ECO:0000313" key="3">
    <source>
        <dbReference type="Proteomes" id="UP001304243"/>
    </source>
</evidence>
<gene>
    <name evidence="2" type="ORF">ATC70_010929</name>
</gene>
<name>A0AAN7DG43_9FUNG</name>
<feature type="region of interest" description="Disordered" evidence="1">
    <location>
        <begin position="1"/>
        <end position="46"/>
    </location>
</feature>
<dbReference type="AlphaFoldDB" id="A0AAN7DG43"/>
<keyword evidence="3" id="KW-1185">Reference proteome</keyword>
<comment type="caution">
    <text evidence="2">The sequence shown here is derived from an EMBL/GenBank/DDBJ whole genome shotgun (WGS) entry which is preliminary data.</text>
</comment>
<dbReference type="EMBL" id="JASEJX010000014">
    <property type="protein sequence ID" value="KAK4515969.1"/>
    <property type="molecule type" value="Genomic_DNA"/>
</dbReference>